<accession>A0A8T0KGB5</accession>
<gene>
    <name evidence="1" type="ORF">HKW66_Vig0088330</name>
</gene>
<evidence type="ECO:0000313" key="2">
    <source>
        <dbReference type="Proteomes" id="UP000743370"/>
    </source>
</evidence>
<sequence>MRECWWVNYRCMCVWKRLKHEVKCGTLCPWKRDAEAGHVSSWSTSTNERDEHENNECLEGLVDVSVQCDVDGDIDGNVEVEVEVESLQDNDDLYLKHDYNSDHSQRVGNERSNRCLIEVYSCTDVRDDAVI</sequence>
<proteinExistence type="predicted"/>
<dbReference type="AlphaFoldDB" id="A0A8T0KGB5"/>
<comment type="caution">
    <text evidence="1">The sequence shown here is derived from an EMBL/GenBank/DDBJ whole genome shotgun (WGS) entry which is preliminary data.</text>
</comment>
<evidence type="ECO:0000313" key="1">
    <source>
        <dbReference type="EMBL" id="KAG2398686.1"/>
    </source>
</evidence>
<dbReference type="EMBL" id="JABFOF010000004">
    <property type="protein sequence ID" value="KAG2398686.1"/>
    <property type="molecule type" value="Genomic_DNA"/>
</dbReference>
<protein>
    <submittedName>
        <fullName evidence="1">Uncharacterized protein</fullName>
    </submittedName>
</protein>
<reference evidence="1 2" key="1">
    <citation type="submission" date="2020-05" db="EMBL/GenBank/DDBJ databases">
        <title>Vigna angularis (adzuki bean) Var. LongXiaoDou No. 4 denovo assembly.</title>
        <authorList>
            <person name="Xiang H."/>
        </authorList>
    </citation>
    <scope>NUCLEOTIDE SEQUENCE [LARGE SCALE GENOMIC DNA]</scope>
    <source>
        <tissue evidence="1">Leaf</tissue>
    </source>
</reference>
<name>A0A8T0KGB5_PHAAN</name>
<dbReference type="Proteomes" id="UP000743370">
    <property type="component" value="Unassembled WGS sequence"/>
</dbReference>
<organism evidence="1 2">
    <name type="scientific">Phaseolus angularis</name>
    <name type="common">Azuki bean</name>
    <name type="synonym">Vigna angularis</name>
    <dbReference type="NCBI Taxonomy" id="3914"/>
    <lineage>
        <taxon>Eukaryota</taxon>
        <taxon>Viridiplantae</taxon>
        <taxon>Streptophyta</taxon>
        <taxon>Embryophyta</taxon>
        <taxon>Tracheophyta</taxon>
        <taxon>Spermatophyta</taxon>
        <taxon>Magnoliopsida</taxon>
        <taxon>eudicotyledons</taxon>
        <taxon>Gunneridae</taxon>
        <taxon>Pentapetalae</taxon>
        <taxon>rosids</taxon>
        <taxon>fabids</taxon>
        <taxon>Fabales</taxon>
        <taxon>Fabaceae</taxon>
        <taxon>Papilionoideae</taxon>
        <taxon>50 kb inversion clade</taxon>
        <taxon>NPAAA clade</taxon>
        <taxon>indigoferoid/millettioid clade</taxon>
        <taxon>Phaseoleae</taxon>
        <taxon>Vigna</taxon>
    </lineage>
</organism>